<gene>
    <name evidence="2" type="ORF">SAMEA4029009_CIC11G00000004132</name>
</gene>
<feature type="region of interest" description="Disordered" evidence="1">
    <location>
        <begin position="23"/>
        <end position="49"/>
    </location>
</feature>
<evidence type="ECO:0000313" key="2">
    <source>
        <dbReference type="EMBL" id="SGZ53988.1"/>
    </source>
</evidence>
<feature type="compositionally biased region" description="Low complexity" evidence="1">
    <location>
        <begin position="103"/>
        <end position="123"/>
    </location>
</feature>
<dbReference type="AlphaFoldDB" id="A0A1L0DBS5"/>
<evidence type="ECO:0000256" key="1">
    <source>
        <dbReference type="SAM" id="MobiDB-lite"/>
    </source>
</evidence>
<evidence type="ECO:0000313" key="3">
    <source>
        <dbReference type="Proteomes" id="UP000182259"/>
    </source>
</evidence>
<name>A0A1L0DBS5_9ASCO</name>
<organism evidence="2 3">
    <name type="scientific">Sungouiella intermedia</name>
    <dbReference type="NCBI Taxonomy" id="45354"/>
    <lineage>
        <taxon>Eukaryota</taxon>
        <taxon>Fungi</taxon>
        <taxon>Dikarya</taxon>
        <taxon>Ascomycota</taxon>
        <taxon>Saccharomycotina</taxon>
        <taxon>Pichiomycetes</taxon>
        <taxon>Metschnikowiaceae</taxon>
        <taxon>Sungouiella</taxon>
    </lineage>
</organism>
<dbReference type="Proteomes" id="UP000182259">
    <property type="component" value="Chromosome III"/>
</dbReference>
<reference evidence="3" key="1">
    <citation type="submission" date="2016-10" db="EMBL/GenBank/DDBJ databases">
        <authorList>
            <person name="Geijer C."/>
            <person name="Jareborg N."/>
            <person name="Dainat J."/>
        </authorList>
    </citation>
    <scope>NUCLEOTIDE SEQUENCE [LARGE SCALE GENOMIC DNA]</scope>
    <source>
        <strain evidence="3">PYCC 4715</strain>
    </source>
</reference>
<feature type="compositionally biased region" description="Low complexity" evidence="1">
    <location>
        <begin position="23"/>
        <end position="34"/>
    </location>
</feature>
<feature type="compositionally biased region" description="Low complexity" evidence="1">
    <location>
        <begin position="446"/>
        <end position="462"/>
    </location>
</feature>
<feature type="region of interest" description="Disordered" evidence="1">
    <location>
        <begin position="626"/>
        <end position="679"/>
    </location>
</feature>
<proteinExistence type="predicted"/>
<protein>
    <submittedName>
        <fullName evidence="2">CIC11C00000004132</fullName>
    </submittedName>
</protein>
<accession>A0A1L0DBS5</accession>
<dbReference type="EMBL" id="LT635766">
    <property type="protein sequence ID" value="SGZ53988.1"/>
    <property type="molecule type" value="Genomic_DNA"/>
</dbReference>
<sequence>MVALNKHKSVDDLDVGSVNLSLASPTRRARSSSPVKSMNRLSMPPLPSRHLADSNDDLLSTFSVNSSISTNFRELSRSPISKKLHISRADLAIPIPFTLQLPPKLSKSLPTTPRTSTSPQLSPKSTPSKLVFNGSSYEAMEFDEVDSADVSYSGPRSNPGSPSIAKPPSVTASRKKVAKFVQKTNSIPLDQLSMIEEASTRANSVKSKALPLLPVSPLPSSHSLSRRLLRKPPPDMEPVLEAPVANRVISGVNSNSINAKLLADSAGSSVLSAQPSPVESAFELTKTSIQPETYESVKIMRLLGTSRVHEYSKSSASGSPEEELAPPLVAERHDARLGLSHTTAFHHNLNNTTTELRIDKRTFSDESHVSSVSSFSSVGDYFNTYPFNYSPRADFRDSLLHLAQRNQPVPQTQRIQAVLAISKQQPVQSRQSLIPPPQVNLSRNVSTRSYTSESSEGSHSSWNSLQKSLDLTLKESSSNTSDVEDTTLNQVVLTPLEVDETMEMEILPLNIVKSGQESLEKPEVDASNNGAGRSFNFPNNDSNITNTASKKKAPYSFKNSHSAYSLMSSTGQIEIPDLDDLSIQEKYSQTVRVNGSISSGTESASDIIEPIGMPSRAARDHFKSIYGEHSSDSDSDSSFNSQFTKLNKKRSSKLSPIEESVSTPVLQAPPAKSPVRHARQRSMYNIDFEGFNSEASPIRKHSRSRSTADVSIVSKELPPTPQTRMNLANDEILGSSPKIVVAEPPKKVQYAVDFKTATKVPQKEDMFHIKAPLNYYQGSSLSATNRSSHSEYLTAGGSDIASSYQSSRTARETMSTAPTDNNSVLIDLTKDSYNLCMITRKDSQLSYKSVIEKTKDGKDVEVVLVDEDDDTNNMDLGNDIDRDDLLSIYSHYMNDWVVRSDFKRSDLARADFKRSDSMLSSASEASDLTTSSWTPTETNFHVKSVIATRREREPISLRGARAALAGRNLAKNVEAPQGKRLLVNSVVTKAKPRIELRESNYYDYSAGENYDFKTFMEKRAISEAN</sequence>
<feature type="region of interest" description="Disordered" evidence="1">
    <location>
        <begin position="148"/>
        <end position="171"/>
    </location>
</feature>
<feature type="region of interest" description="Disordered" evidence="1">
    <location>
        <begin position="522"/>
        <end position="542"/>
    </location>
</feature>
<feature type="region of interest" description="Disordered" evidence="1">
    <location>
        <begin position="103"/>
        <end position="130"/>
    </location>
</feature>
<feature type="region of interest" description="Disordered" evidence="1">
    <location>
        <begin position="426"/>
        <end position="462"/>
    </location>
</feature>
<feature type="compositionally biased region" description="Polar residues" evidence="1">
    <location>
        <begin position="526"/>
        <end position="542"/>
    </location>
</feature>